<reference evidence="3" key="1">
    <citation type="journal article" date="2015" name="PLoS Genet.">
        <title>The dynamic genome and transcriptome of the human fungal pathogen Blastomyces and close relative Emmonsia.</title>
        <authorList>
            <person name="Munoz J.F."/>
            <person name="Gauthier G.M."/>
            <person name="Desjardins C.A."/>
            <person name="Gallo J.E."/>
            <person name="Holder J."/>
            <person name="Sullivan T.D."/>
            <person name="Marty A.J."/>
            <person name="Carmen J.C."/>
            <person name="Chen Z."/>
            <person name="Ding L."/>
            <person name="Gujja S."/>
            <person name="Magrini V."/>
            <person name="Misas E."/>
            <person name="Mitreva M."/>
            <person name="Priest M."/>
            <person name="Saif S."/>
            <person name="Whiston E.A."/>
            <person name="Young S."/>
            <person name="Zeng Q."/>
            <person name="Goldman W.E."/>
            <person name="Mardis E.R."/>
            <person name="Taylor J.W."/>
            <person name="McEwen J.G."/>
            <person name="Clay O.K."/>
            <person name="Klein B.S."/>
            <person name="Cuomo C.A."/>
        </authorList>
    </citation>
    <scope>NUCLEOTIDE SEQUENCE [LARGE SCALE GENOMIC DNA]</scope>
    <source>
        <strain evidence="3">ER-3 / ATCC MYA-2586</strain>
    </source>
</reference>
<gene>
    <name evidence="2" type="ORF">BDCG_02615</name>
</gene>
<organism evidence="2 3">
    <name type="scientific">Ajellomyces dermatitidis (strain ER-3 / ATCC MYA-2586)</name>
    <name type="common">Blastomyces dermatitidis</name>
    <dbReference type="NCBI Taxonomy" id="559297"/>
    <lineage>
        <taxon>Eukaryota</taxon>
        <taxon>Fungi</taxon>
        <taxon>Dikarya</taxon>
        <taxon>Ascomycota</taxon>
        <taxon>Pezizomycotina</taxon>
        <taxon>Eurotiomycetes</taxon>
        <taxon>Eurotiomycetidae</taxon>
        <taxon>Onygenales</taxon>
        <taxon>Ajellomycetaceae</taxon>
        <taxon>Blastomyces</taxon>
    </lineage>
</organism>
<sequence length="341" mass="39677">MTDSTSTSFFFPLYLFILPFKKRLFRRFSFLEEGLHVVYLGEQKEDASSRDDDNSGWDILQTEPDQRQIVNESGLATGRRGREFNSTKPSRIFFRRRGKKFGGAMRCGAVRVVQGCLGGERFLQWGNRDHQIRLDSLEFGAREWLVGNAGFSANGWKGNVVPRERERECRMRGARCEVRAAKKSTLETSDQWYEEYTNGDGRQAKRGGVVAVGRGQNGSEWALRRAERRTRESWLAMERRWKTRTRTRTRTGMTAAGRLSCLTQTRERQGEDNNNNNNSGKGERMEMEMEERRREEEEEEEEKKKKKKKGLEADTQKGGRKQERRGEGRNQPRDTHKESKK</sequence>
<dbReference type="Proteomes" id="UP000002039">
    <property type="component" value="Unassembled WGS sequence"/>
</dbReference>
<dbReference type="GeneID" id="69025017"/>
<proteinExistence type="predicted"/>
<evidence type="ECO:0000313" key="3">
    <source>
        <dbReference type="Proteomes" id="UP000002039"/>
    </source>
</evidence>
<feature type="compositionally biased region" description="Basic and acidic residues" evidence="1">
    <location>
        <begin position="310"/>
        <end position="341"/>
    </location>
</feature>
<accession>A0ABP2EUA9</accession>
<keyword evidence="3" id="KW-1185">Reference proteome</keyword>
<protein>
    <submittedName>
        <fullName evidence="2">Uncharacterized protein</fullName>
    </submittedName>
</protein>
<evidence type="ECO:0000313" key="2">
    <source>
        <dbReference type="EMBL" id="EEQ87495.1"/>
    </source>
</evidence>
<dbReference type="RefSeq" id="XP_045274802.1">
    <property type="nucleotide sequence ID" value="XM_045418161.1"/>
</dbReference>
<name>A0ABP2EUA9_AJEDR</name>
<dbReference type="EMBL" id="EQ999975">
    <property type="protein sequence ID" value="EEQ87495.1"/>
    <property type="molecule type" value="Genomic_DNA"/>
</dbReference>
<feature type="compositionally biased region" description="Basic and acidic residues" evidence="1">
    <location>
        <begin position="281"/>
        <end position="295"/>
    </location>
</feature>
<feature type="region of interest" description="Disordered" evidence="1">
    <location>
        <begin position="244"/>
        <end position="341"/>
    </location>
</feature>
<evidence type="ECO:0000256" key="1">
    <source>
        <dbReference type="SAM" id="MobiDB-lite"/>
    </source>
</evidence>